<gene>
    <name evidence="1" type="ORF">CLV91_1523</name>
</gene>
<evidence type="ECO:0000313" key="1">
    <source>
        <dbReference type="EMBL" id="RKR12816.1"/>
    </source>
</evidence>
<name>A0A495E7P2_9FLAO</name>
<evidence type="ECO:0000313" key="2">
    <source>
        <dbReference type="Proteomes" id="UP000269412"/>
    </source>
</evidence>
<dbReference type="InterPro" id="IPR036641">
    <property type="entry name" value="HPT_dom_sf"/>
</dbReference>
<dbReference type="AlphaFoldDB" id="A0A495E7P2"/>
<organism evidence="1 2">
    <name type="scientific">Maribacter vaceletii</name>
    <dbReference type="NCBI Taxonomy" id="1206816"/>
    <lineage>
        <taxon>Bacteria</taxon>
        <taxon>Pseudomonadati</taxon>
        <taxon>Bacteroidota</taxon>
        <taxon>Flavobacteriia</taxon>
        <taxon>Flavobacteriales</taxon>
        <taxon>Flavobacteriaceae</taxon>
        <taxon>Maribacter</taxon>
    </lineage>
</organism>
<accession>A0A495E7P2</accession>
<dbReference type="RefSeq" id="WP_121065852.1">
    <property type="nucleotide sequence ID" value="NZ_RBIQ01000008.1"/>
</dbReference>
<keyword evidence="2" id="KW-1185">Reference proteome</keyword>
<dbReference type="Proteomes" id="UP000269412">
    <property type="component" value="Unassembled WGS sequence"/>
</dbReference>
<sequence length="106" mass="12282">MKETPNLSYITKLSNGNKVFEKNLLAIIKKELPLEIGAYESFVNEGDFEETAEYVHKINHKFKILGLDKGHKIAEAYRLNLLEKNFLLKLDFEKILAILLLYIKTV</sequence>
<proteinExistence type="predicted"/>
<dbReference type="OrthoDB" id="1441381at2"/>
<dbReference type="SUPFAM" id="SSF47226">
    <property type="entry name" value="Histidine-containing phosphotransfer domain, HPT domain"/>
    <property type="match status" value="1"/>
</dbReference>
<comment type="caution">
    <text evidence="1">The sequence shown here is derived from an EMBL/GenBank/DDBJ whole genome shotgun (WGS) entry which is preliminary data.</text>
</comment>
<reference evidence="1 2" key="1">
    <citation type="submission" date="2018-10" db="EMBL/GenBank/DDBJ databases">
        <title>Genomic Encyclopedia of Archaeal and Bacterial Type Strains, Phase II (KMG-II): from individual species to whole genera.</title>
        <authorList>
            <person name="Goeker M."/>
        </authorList>
    </citation>
    <scope>NUCLEOTIDE SEQUENCE [LARGE SCALE GENOMIC DNA]</scope>
    <source>
        <strain evidence="1 2">DSM 25230</strain>
    </source>
</reference>
<dbReference type="EMBL" id="RBIQ01000008">
    <property type="protein sequence ID" value="RKR12816.1"/>
    <property type="molecule type" value="Genomic_DNA"/>
</dbReference>
<protein>
    <recommendedName>
        <fullName evidence="3">HPt domain-containing protein</fullName>
    </recommendedName>
</protein>
<dbReference type="GO" id="GO:0000160">
    <property type="term" value="P:phosphorelay signal transduction system"/>
    <property type="evidence" value="ECO:0007669"/>
    <property type="project" value="InterPro"/>
</dbReference>
<evidence type="ECO:0008006" key="3">
    <source>
        <dbReference type="Google" id="ProtNLM"/>
    </source>
</evidence>
<dbReference type="Gene3D" id="1.20.120.160">
    <property type="entry name" value="HPT domain"/>
    <property type="match status" value="1"/>
</dbReference>